<keyword evidence="2" id="KW-1133">Transmembrane helix</keyword>
<dbReference type="Pfam" id="PF09362">
    <property type="entry name" value="DUF1996"/>
    <property type="match status" value="1"/>
</dbReference>
<dbReference type="PANTHER" id="PTHR43662:SF3">
    <property type="entry name" value="DOMAIN PROTEIN, PUTATIVE (AFU_ORTHOLOGUE AFUA_6G11970)-RELATED"/>
    <property type="match status" value="1"/>
</dbReference>
<dbReference type="Gene3D" id="2.60.120.260">
    <property type="entry name" value="Galactose-binding domain-like"/>
    <property type="match status" value="1"/>
</dbReference>
<sequence>MTSPDRSTARRRSRPGCTSTTSASTSDGGGRWPDSSGHRPPDAQALSYAIDAKEATMRRASRKFRARRAGATGALFVLLAGYLTVTTLPAGAADTLLSQGRPATASSTENGGTPAAAAVDGDIGTRWSSGFADPQWIRVDLGGTATVNRVVLRWEAAYARAFTVQTSADGTTWTTIHTTTNGGGGVQDLAVSGTGRYVRVHTTARATSYGVSLWEFQVYGTTGGTPPPGTPPPGGPIVRVAEFLAECPYSHRLPDDPIIFPGLPGASHMHSFFGSRVTNAHTDLDDLLGSTSTCSPGVDVSSYWVPTLYVNDAPVEPTGTTFYYLGEGVRDDIIARTQPLPLGLRIVAGNARATGPGDNTIARWSCLHAGHVGSSTNFVNCPAGTMLESYLDFPQCWNGRDLDSPDHKSHMAYPVAGACPASHPVPVPKLRQVLRYPVNGDPARFRLASGPGYTMHGDFFNAWPEAEMARRVNDCIRPIIKCGVNGRP</sequence>
<proteinExistence type="predicted"/>
<accession>A0A810N5V3</accession>
<organism evidence="5 6">
    <name type="scientific">Polymorphospora rubra</name>
    <dbReference type="NCBI Taxonomy" id="338584"/>
    <lineage>
        <taxon>Bacteria</taxon>
        <taxon>Bacillati</taxon>
        <taxon>Actinomycetota</taxon>
        <taxon>Actinomycetes</taxon>
        <taxon>Micromonosporales</taxon>
        <taxon>Micromonosporaceae</taxon>
        <taxon>Polymorphospora</taxon>
    </lineage>
</organism>
<dbReference type="InterPro" id="IPR018535">
    <property type="entry name" value="DUF1996"/>
</dbReference>
<keyword evidence="6" id="KW-1185">Reference proteome</keyword>
<dbReference type="EMBL" id="AP023359">
    <property type="protein sequence ID" value="BCJ68677.1"/>
    <property type="molecule type" value="Genomic_DNA"/>
</dbReference>
<dbReference type="InterPro" id="IPR000421">
    <property type="entry name" value="FA58C"/>
</dbReference>
<dbReference type="InterPro" id="IPR008979">
    <property type="entry name" value="Galactose-bd-like_sf"/>
</dbReference>
<evidence type="ECO:0000259" key="3">
    <source>
        <dbReference type="Pfam" id="PF00754"/>
    </source>
</evidence>
<evidence type="ECO:0000256" key="1">
    <source>
        <dbReference type="SAM" id="MobiDB-lite"/>
    </source>
</evidence>
<dbReference type="PANTHER" id="PTHR43662">
    <property type="match status" value="1"/>
</dbReference>
<dbReference type="SUPFAM" id="SSF49785">
    <property type="entry name" value="Galactose-binding domain-like"/>
    <property type="match status" value="1"/>
</dbReference>
<feature type="region of interest" description="Disordered" evidence="1">
    <location>
        <begin position="1"/>
        <end position="43"/>
    </location>
</feature>
<feature type="domain" description="DUF1996" evidence="4">
    <location>
        <begin position="256"/>
        <end position="463"/>
    </location>
</feature>
<evidence type="ECO:0008006" key="7">
    <source>
        <dbReference type="Google" id="ProtNLM"/>
    </source>
</evidence>
<evidence type="ECO:0000313" key="5">
    <source>
        <dbReference type="EMBL" id="BCJ68677.1"/>
    </source>
</evidence>
<reference evidence="5" key="1">
    <citation type="submission" date="2020-08" db="EMBL/GenBank/DDBJ databases">
        <title>Whole genome shotgun sequence of Polymorphospora rubra NBRC 101157.</title>
        <authorList>
            <person name="Komaki H."/>
            <person name="Tamura T."/>
        </authorList>
    </citation>
    <scope>NUCLEOTIDE SEQUENCE</scope>
    <source>
        <strain evidence="5">NBRC 101157</strain>
    </source>
</reference>
<name>A0A810N5V3_9ACTN</name>
<feature type="transmembrane region" description="Helical" evidence="2">
    <location>
        <begin position="69"/>
        <end position="92"/>
    </location>
</feature>
<feature type="domain" description="F5/8 type C" evidence="3">
    <location>
        <begin position="103"/>
        <end position="215"/>
    </location>
</feature>
<dbReference type="Pfam" id="PF00754">
    <property type="entry name" value="F5_F8_type_C"/>
    <property type="match status" value="1"/>
</dbReference>
<keyword evidence="2" id="KW-0472">Membrane</keyword>
<protein>
    <recommendedName>
        <fullName evidence="7">F5/8 type C domain-containing protein</fullName>
    </recommendedName>
</protein>
<keyword evidence="2" id="KW-0812">Transmembrane</keyword>
<dbReference type="KEGG" id="pry:Prubr_56980"/>
<dbReference type="AlphaFoldDB" id="A0A810N5V3"/>
<gene>
    <name evidence="5" type="ORF">Prubr_56980</name>
</gene>
<evidence type="ECO:0000313" key="6">
    <source>
        <dbReference type="Proteomes" id="UP000680866"/>
    </source>
</evidence>
<feature type="compositionally biased region" description="Low complexity" evidence="1">
    <location>
        <begin position="16"/>
        <end position="26"/>
    </location>
</feature>
<evidence type="ECO:0000259" key="4">
    <source>
        <dbReference type="Pfam" id="PF09362"/>
    </source>
</evidence>
<evidence type="ECO:0000256" key="2">
    <source>
        <dbReference type="SAM" id="Phobius"/>
    </source>
</evidence>
<dbReference type="Proteomes" id="UP000680866">
    <property type="component" value="Chromosome"/>
</dbReference>